<accession>A0A919GU56</accession>
<feature type="transmembrane region" description="Helical" evidence="1">
    <location>
        <begin position="222"/>
        <end position="244"/>
    </location>
</feature>
<keyword evidence="1" id="KW-0472">Membrane</keyword>
<proteinExistence type="predicted"/>
<protein>
    <submittedName>
        <fullName evidence="2">Uncharacterized protein</fullName>
    </submittedName>
</protein>
<sequence length="256" mass="26593">MTTVRTGRTWLGAAGWALIGVALLTGSLGPGLWVSGQVADERAFLTAPPCGAGGVAGDSRDAPDTADCLRTVLGTVESAEVAKSGRAKVFRVMLRPPVPAPANRSLNLDRQGELAELIEPGDEVEVRTWRDIQVSVSRGAVSETLPGLPDEDAAMTTGFTLVGVWLAALAFVAGFGSARRARRAAAGRPFAPRVSFGPAKAVGVVAVPLVAGFAAGRIWDGWAAVAMTVLISALVALPATVAALRWDRDGSREWEL</sequence>
<organism evidence="2 4">
    <name type="scientific">Streptomyces xanthophaeus</name>
    <dbReference type="NCBI Taxonomy" id="67385"/>
    <lineage>
        <taxon>Bacteria</taxon>
        <taxon>Bacillati</taxon>
        <taxon>Actinomycetota</taxon>
        <taxon>Actinomycetes</taxon>
        <taxon>Kitasatosporales</taxon>
        <taxon>Streptomycetaceae</taxon>
        <taxon>Streptomyces</taxon>
    </lineage>
</organism>
<dbReference type="AlphaFoldDB" id="A0A919GU56"/>
<reference evidence="2" key="1">
    <citation type="submission" date="2020-09" db="EMBL/GenBank/DDBJ databases">
        <title>Whole genome shotgun sequence of Streptomyces xanthophaeus NBRC 12829.</title>
        <authorList>
            <person name="Komaki H."/>
            <person name="Tamura T."/>
        </authorList>
    </citation>
    <scope>NUCLEOTIDE SEQUENCE</scope>
    <source>
        <strain evidence="2">NBRC 12829</strain>
    </source>
</reference>
<dbReference type="EMBL" id="BNEE01000006">
    <property type="protein sequence ID" value="GHI88350.1"/>
    <property type="molecule type" value="Genomic_DNA"/>
</dbReference>
<name>A0A919GU56_9ACTN</name>
<dbReference type="RefSeq" id="WP_031145219.1">
    <property type="nucleotide sequence ID" value="NZ_BNEE01000001.1"/>
</dbReference>
<keyword evidence="4" id="KW-1185">Reference proteome</keyword>
<comment type="caution">
    <text evidence="2">The sequence shown here is derived from an EMBL/GenBank/DDBJ whole genome shotgun (WGS) entry which is preliminary data.</text>
</comment>
<dbReference type="OrthoDB" id="4239081at2"/>
<dbReference type="EMBL" id="BNEE01000001">
    <property type="protein sequence ID" value="GHI82646.1"/>
    <property type="molecule type" value="Genomic_DNA"/>
</dbReference>
<dbReference type="Proteomes" id="UP000600026">
    <property type="component" value="Unassembled WGS sequence"/>
</dbReference>
<feature type="transmembrane region" description="Helical" evidence="1">
    <location>
        <begin position="196"/>
        <end position="216"/>
    </location>
</feature>
<evidence type="ECO:0000256" key="1">
    <source>
        <dbReference type="SAM" id="Phobius"/>
    </source>
</evidence>
<keyword evidence="1" id="KW-1133">Transmembrane helix</keyword>
<evidence type="ECO:0000313" key="4">
    <source>
        <dbReference type="Proteomes" id="UP000600026"/>
    </source>
</evidence>
<keyword evidence="1" id="KW-0812">Transmembrane</keyword>
<evidence type="ECO:0000313" key="2">
    <source>
        <dbReference type="EMBL" id="GHI82646.1"/>
    </source>
</evidence>
<feature type="transmembrane region" description="Helical" evidence="1">
    <location>
        <begin position="153"/>
        <end position="175"/>
    </location>
</feature>
<evidence type="ECO:0000313" key="3">
    <source>
        <dbReference type="EMBL" id="GHI88350.1"/>
    </source>
</evidence>
<gene>
    <name evidence="2" type="ORF">Sxan_00100</name>
    <name evidence="3" type="ORF">Sxan_57140</name>
</gene>
<feature type="transmembrane region" description="Helical" evidence="1">
    <location>
        <begin position="12"/>
        <end position="33"/>
    </location>
</feature>